<feature type="compositionally biased region" description="Basic and acidic residues" evidence="1">
    <location>
        <begin position="226"/>
        <end position="241"/>
    </location>
</feature>
<feature type="compositionally biased region" description="Polar residues" evidence="1">
    <location>
        <begin position="154"/>
        <end position="165"/>
    </location>
</feature>
<keyword evidence="4" id="KW-1185">Reference proteome</keyword>
<feature type="compositionally biased region" description="Polar residues" evidence="1">
    <location>
        <begin position="655"/>
        <end position="666"/>
    </location>
</feature>
<feature type="region of interest" description="Disordered" evidence="1">
    <location>
        <begin position="375"/>
        <end position="400"/>
    </location>
</feature>
<dbReference type="GO" id="GO:0005874">
    <property type="term" value="C:microtubule"/>
    <property type="evidence" value="ECO:0007669"/>
    <property type="project" value="InterPro"/>
</dbReference>
<feature type="domain" description="TORTIFOLIA1/TORL1-2 C-terminal" evidence="2">
    <location>
        <begin position="741"/>
        <end position="860"/>
    </location>
</feature>
<reference evidence="3 4" key="1">
    <citation type="journal article" date="2018" name="Cell">
        <title>The Chara Genome: Secondary Complexity and Implications for Plant Terrestrialization.</title>
        <authorList>
            <person name="Nishiyama T."/>
            <person name="Sakayama H."/>
            <person name="Vries J.D."/>
            <person name="Buschmann H."/>
            <person name="Saint-Marcoux D."/>
            <person name="Ullrich K.K."/>
            <person name="Haas F.B."/>
            <person name="Vanderstraeten L."/>
            <person name="Becker D."/>
            <person name="Lang D."/>
            <person name="Vosolsobe S."/>
            <person name="Rombauts S."/>
            <person name="Wilhelmsson P.K.I."/>
            <person name="Janitza P."/>
            <person name="Kern R."/>
            <person name="Heyl A."/>
            <person name="Rumpler F."/>
            <person name="Villalobos L.I.A.C."/>
            <person name="Clay J.M."/>
            <person name="Skokan R."/>
            <person name="Toyoda A."/>
            <person name="Suzuki Y."/>
            <person name="Kagoshima H."/>
            <person name="Schijlen E."/>
            <person name="Tajeshwar N."/>
            <person name="Catarino B."/>
            <person name="Hetherington A.J."/>
            <person name="Saltykova A."/>
            <person name="Bonnot C."/>
            <person name="Breuninger H."/>
            <person name="Symeonidi A."/>
            <person name="Radhakrishnan G.V."/>
            <person name="Van Nieuwerburgh F."/>
            <person name="Deforce D."/>
            <person name="Chang C."/>
            <person name="Karol K.G."/>
            <person name="Hedrich R."/>
            <person name="Ulvskov P."/>
            <person name="Glockner G."/>
            <person name="Delwiche C.F."/>
            <person name="Petrasek J."/>
            <person name="Van de Peer Y."/>
            <person name="Friml J."/>
            <person name="Beilby M."/>
            <person name="Dolan L."/>
            <person name="Kohara Y."/>
            <person name="Sugano S."/>
            <person name="Fujiyama A."/>
            <person name="Delaux P.-M."/>
            <person name="Quint M."/>
            <person name="TheiBen G."/>
            <person name="Hagemann M."/>
            <person name="Harholt J."/>
            <person name="Dunand C."/>
            <person name="Zachgo S."/>
            <person name="Langdale J."/>
            <person name="Maumus F."/>
            <person name="Straeten D.V.D."/>
            <person name="Gould S.B."/>
            <person name="Rensing S.A."/>
        </authorList>
    </citation>
    <scope>NUCLEOTIDE SEQUENCE [LARGE SCALE GENOMIC DNA]</scope>
    <source>
        <strain evidence="3 4">S276</strain>
    </source>
</reference>
<dbReference type="PANTHER" id="PTHR31355">
    <property type="entry name" value="MICROTUBULE-ASSOCIATED PROTEIN TORTIFOLIA1"/>
    <property type="match status" value="1"/>
</dbReference>
<evidence type="ECO:0000259" key="2">
    <source>
        <dbReference type="Pfam" id="PF24713"/>
    </source>
</evidence>
<name>A0A388KSI9_CHABU</name>
<dbReference type="EMBL" id="BFEA01000176">
    <property type="protein sequence ID" value="GBG73009.1"/>
    <property type="molecule type" value="Genomic_DNA"/>
</dbReference>
<feature type="region of interest" description="Disordered" evidence="1">
    <location>
        <begin position="458"/>
        <end position="480"/>
    </location>
</feature>
<dbReference type="Proteomes" id="UP000265515">
    <property type="component" value="Unassembled WGS sequence"/>
</dbReference>
<dbReference type="InterPro" id="IPR057599">
    <property type="entry name" value="TORTIFOLIA1/TORL1-2_C"/>
</dbReference>
<feature type="compositionally biased region" description="Pro residues" evidence="1">
    <location>
        <begin position="188"/>
        <end position="198"/>
    </location>
</feature>
<gene>
    <name evidence="3" type="ORF">CBR_g12728</name>
</gene>
<dbReference type="OrthoDB" id="298726at2759"/>
<feature type="compositionally biased region" description="Polar residues" evidence="1">
    <location>
        <begin position="201"/>
        <end position="215"/>
    </location>
</feature>
<evidence type="ECO:0000313" key="3">
    <source>
        <dbReference type="EMBL" id="GBG73009.1"/>
    </source>
</evidence>
<feature type="compositionally biased region" description="Basic and acidic residues" evidence="1">
    <location>
        <begin position="375"/>
        <end position="390"/>
    </location>
</feature>
<sequence length="865" mass="94501">MPYPDALTIIWSRSSLLPSRSPPSTEQDSQKCSPKDKQQWDLRLAHAEIAYNHVILPPMGMSRYYCDIGYHPRVPADFLRPSQMHPDMSCPALDDWVAHMMSIMKTAQEHIAVKPVRDNVLEAVQLWKEVPSPPVQEGSTAVLDPDNRRGSGASDMSNSNASTSHGDIRTPTREVSISGRRRSTGSPLPSPGASPVPKSPRTGSKFGSSSKQPWSSDRKKAPQRQENPDFFKNRRSSEWHVEVAVPTLKRPPPPQGRENTRTEDGGDAVRISNEMFHEKRESGTAWAETSERPKREGRVLEETLQKVGEVRETCKAEVKEAEARGVGSGGRCEGREAEVRVSYEDGRDREPEAEEGEAMRVLGVTRERGRWRLGEQSRGPVEEVERHLSSGRESPTPKDVGIVHNETVSESRMEDLTRRGDTPLSVVREFRTLSLSDLPGPSGQEAQLGETVVGSVPLSMGGGWPPSRSSRRRSLSWGSHLPVPQDVLGGDLEGAMEELRGAELRAIRRQLIRLEDYQQRMMEMLQDFIRNSQDTLNGVEGRMRALERGADGIGRMVSTTPTRLRASNGGGPLGMMGYGDEVVRRSSGGQYWAGSDGSASESIEGAKWRSAVMGDAAPAHLREEASPGRGSRDAGVELDDRQPPRDHPSLVNGHMSASLSGTSSLLPTRDRNMVGSAASNGGLVGGTGGGPAYLDIGNYENGHSHRQRAWGSVNRAGSLGANAVGNADGISSSGIGRLRSSQVDVLDAEKVDELYACSVRLSDEMELVRLMERTGPVLTKLMPDTAEEVVRQLVKLLPNNTCLDTVVLWLGQLLELNPDVLPKRVQIEVLSVLRELASDPSVVVGGDMIARLVAQLSIHWAPNML</sequence>
<comment type="caution">
    <text evidence="3">The sequence shown here is derived from an EMBL/GenBank/DDBJ whole genome shotgun (WGS) entry which is preliminary data.</text>
</comment>
<proteinExistence type="predicted"/>
<feature type="region of interest" description="Disordered" evidence="1">
    <location>
        <begin position="619"/>
        <end position="666"/>
    </location>
</feature>
<evidence type="ECO:0000256" key="1">
    <source>
        <dbReference type="SAM" id="MobiDB-lite"/>
    </source>
</evidence>
<dbReference type="InterPro" id="IPR033337">
    <property type="entry name" value="TORTIFOLIA1/SINE1-2"/>
</dbReference>
<protein>
    <recommendedName>
        <fullName evidence="2">TORTIFOLIA1/TORL1-2 C-terminal domain-containing protein</fullName>
    </recommendedName>
</protein>
<organism evidence="3 4">
    <name type="scientific">Chara braunii</name>
    <name type="common">Braun's stonewort</name>
    <dbReference type="NCBI Taxonomy" id="69332"/>
    <lineage>
        <taxon>Eukaryota</taxon>
        <taxon>Viridiplantae</taxon>
        <taxon>Streptophyta</taxon>
        <taxon>Charophyceae</taxon>
        <taxon>Charales</taxon>
        <taxon>Characeae</taxon>
        <taxon>Chara</taxon>
    </lineage>
</organism>
<dbReference type="AlphaFoldDB" id="A0A388KSI9"/>
<dbReference type="Pfam" id="PF24713">
    <property type="entry name" value="TOR1L1_C"/>
    <property type="match status" value="1"/>
</dbReference>
<feature type="compositionally biased region" description="Basic and acidic residues" evidence="1">
    <location>
        <begin position="620"/>
        <end position="648"/>
    </location>
</feature>
<dbReference type="GO" id="GO:0008017">
    <property type="term" value="F:microtubule binding"/>
    <property type="evidence" value="ECO:0007669"/>
    <property type="project" value="InterPro"/>
</dbReference>
<accession>A0A388KSI9</accession>
<evidence type="ECO:0000313" key="4">
    <source>
        <dbReference type="Proteomes" id="UP000265515"/>
    </source>
</evidence>
<feature type="region of interest" description="Disordered" evidence="1">
    <location>
        <begin position="17"/>
        <end position="37"/>
    </location>
</feature>
<dbReference type="PANTHER" id="PTHR31355:SF7">
    <property type="entry name" value="MICROTUBULE-ASSOCIATED PROTEIN TORTIFOLIA1"/>
    <property type="match status" value="1"/>
</dbReference>
<dbReference type="Gramene" id="GBG73009">
    <property type="protein sequence ID" value="GBG73009"/>
    <property type="gene ID" value="CBR_g12728"/>
</dbReference>
<feature type="compositionally biased region" description="Basic and acidic residues" evidence="1">
    <location>
        <begin position="289"/>
        <end position="299"/>
    </location>
</feature>
<feature type="region of interest" description="Disordered" evidence="1">
    <location>
        <begin position="132"/>
        <end position="299"/>
    </location>
</feature>